<dbReference type="RefSeq" id="WP_228855914.1">
    <property type="nucleotide sequence ID" value="NZ_AP024086.1"/>
</dbReference>
<dbReference type="Pfam" id="PF02775">
    <property type="entry name" value="TPP_enzyme_C"/>
    <property type="match status" value="1"/>
</dbReference>
<name>A0A8D5FL66_9BACT</name>
<keyword evidence="4" id="KW-1185">Reference proteome</keyword>
<keyword evidence="1" id="KW-0560">Oxidoreductase</keyword>
<dbReference type="GO" id="GO:0016491">
    <property type="term" value="F:oxidoreductase activity"/>
    <property type="evidence" value="ECO:0007669"/>
    <property type="project" value="UniProtKB-KW"/>
</dbReference>
<dbReference type="InterPro" id="IPR051479">
    <property type="entry name" value="PorB-like"/>
</dbReference>
<dbReference type="KEGG" id="dbk:DGMP_04080"/>
<dbReference type="InterPro" id="IPR011766">
    <property type="entry name" value="TPP_enzyme_TPP-bd"/>
</dbReference>
<organism evidence="3 4">
    <name type="scientific">Desulfomarina profundi</name>
    <dbReference type="NCBI Taxonomy" id="2772557"/>
    <lineage>
        <taxon>Bacteria</taxon>
        <taxon>Pseudomonadati</taxon>
        <taxon>Thermodesulfobacteriota</taxon>
        <taxon>Desulfobulbia</taxon>
        <taxon>Desulfobulbales</taxon>
        <taxon>Desulfobulbaceae</taxon>
        <taxon>Desulfomarina</taxon>
    </lineage>
</organism>
<dbReference type="PANTHER" id="PTHR42897:SF1">
    <property type="entry name" value="2-OXOACID OXIDOREDUCTASE (FERREDOXIN)"/>
    <property type="match status" value="1"/>
</dbReference>
<sequence length="307" mass="33240">MREPSLGGIVQTEQDRKRPLLRAGNMNCGGCGMSNIFQLLSHAVAGRDVKLVIPACCGAITAHTYPQSAFDVPTILTTFASAASVATGIAAVAGLNNEETRVICMAGDGGTYDIGMATLSAAAERNENILYICYDNEIYGNTGGQRSSSTPAGAVTTSTPLGKRENKKDIMAIMAAHRIPYAATVSIAHAEDALNKMRTALDTNGFRFLHILSPCPTGWKSEPAMGIELVRLAVRSGLFPVYEVFHGDRYVINIEPDFSDEALSMYLSLQRRFRKSGVTETSLRPGIDKYWHGLRMLSGRIVPARRH</sequence>
<dbReference type="EMBL" id="AP024086">
    <property type="protein sequence ID" value="BCL59715.1"/>
    <property type="molecule type" value="Genomic_DNA"/>
</dbReference>
<evidence type="ECO:0000259" key="2">
    <source>
        <dbReference type="Pfam" id="PF02775"/>
    </source>
</evidence>
<evidence type="ECO:0000313" key="4">
    <source>
        <dbReference type="Proteomes" id="UP000826725"/>
    </source>
</evidence>
<protein>
    <submittedName>
        <fullName evidence="3">2-ketoisovalerate ferredoxin oxidoreductase subunit beta</fullName>
    </submittedName>
</protein>
<dbReference type="Proteomes" id="UP000826725">
    <property type="component" value="Chromosome"/>
</dbReference>
<feature type="domain" description="Thiamine pyrophosphate enzyme TPP-binding" evidence="2">
    <location>
        <begin position="63"/>
        <end position="211"/>
    </location>
</feature>
<reference evidence="3" key="1">
    <citation type="submission" date="2020-09" db="EMBL/GenBank/DDBJ databases">
        <title>Desulfogranum mesoprofundum gen. nov., sp. nov., a novel mesophilic, sulfate-reducing chemolithoautotroph isolated from a deep-sea hydrothermal vent chimney in the Suiyo Seamount.</title>
        <authorList>
            <person name="Hashimoto Y."/>
            <person name="Nakagawa S."/>
        </authorList>
    </citation>
    <scope>NUCLEOTIDE SEQUENCE</scope>
    <source>
        <strain evidence="3">KT2</strain>
    </source>
</reference>
<proteinExistence type="predicted"/>
<accession>A0A8D5FL66</accession>
<gene>
    <name evidence="3" type="ORF">DGMP_04080</name>
</gene>
<evidence type="ECO:0000256" key="1">
    <source>
        <dbReference type="ARBA" id="ARBA00023002"/>
    </source>
</evidence>
<dbReference type="GO" id="GO:0044281">
    <property type="term" value="P:small molecule metabolic process"/>
    <property type="evidence" value="ECO:0007669"/>
    <property type="project" value="UniProtKB-ARBA"/>
</dbReference>
<dbReference type="PANTHER" id="PTHR42897">
    <property type="entry name" value="PYRUVATE SYNTHASE SUBUNIT PORB"/>
    <property type="match status" value="1"/>
</dbReference>
<dbReference type="GO" id="GO:0030976">
    <property type="term" value="F:thiamine pyrophosphate binding"/>
    <property type="evidence" value="ECO:0007669"/>
    <property type="project" value="InterPro"/>
</dbReference>
<dbReference type="AlphaFoldDB" id="A0A8D5FL66"/>
<evidence type="ECO:0000313" key="3">
    <source>
        <dbReference type="EMBL" id="BCL59715.1"/>
    </source>
</evidence>